<sequence>MNTAKECTVGTYCGANTTTAGGTDNCPPRYCPAGVSTPQPTPPGHYVGKSGRVYPSKCRPGTYAANWLMIACDPCPAGTECPLDGTVIPTVCRPGSYREATEPGEDPTKNVMCQPCPQGTWSEQGGLTSVLDCKNCDERYVCPMEGTIRFATIDQPCPPGASPTDVCYENSQGWDCPQGYGCGPATTSFTQYDFYCEAGFWCKVRTIPAETRNLLCPAGYYCKRETGESGGSGRRSFRCPPDYFCPEGTAAEDVRVDNQLVVVLHNVQSRVEIVTQPDLTRGSMCRICSDELPPGVFDLTACRPCGQIASWPSRSIYRPSTSRARRVCTGFT</sequence>
<comment type="caution">
    <text evidence="1">The sequence shown here is derived from an EMBL/GenBank/DDBJ whole genome shotgun (WGS) entry which is preliminary data.</text>
</comment>
<evidence type="ECO:0000313" key="2">
    <source>
        <dbReference type="Proteomes" id="UP000604046"/>
    </source>
</evidence>
<proteinExistence type="predicted"/>
<dbReference type="Proteomes" id="UP000604046">
    <property type="component" value="Unassembled WGS sequence"/>
</dbReference>
<keyword evidence="2" id="KW-1185">Reference proteome</keyword>
<protein>
    <recommendedName>
        <fullName evidence="3">Tyrosine-protein kinase ephrin type A/B receptor-like domain-containing protein</fullName>
    </recommendedName>
</protein>
<dbReference type="OrthoDB" id="437826at2759"/>
<evidence type="ECO:0008006" key="3">
    <source>
        <dbReference type="Google" id="ProtNLM"/>
    </source>
</evidence>
<reference evidence="1" key="1">
    <citation type="submission" date="2021-02" db="EMBL/GenBank/DDBJ databases">
        <authorList>
            <person name="Dougan E. K."/>
            <person name="Rhodes N."/>
            <person name="Thang M."/>
            <person name="Chan C."/>
        </authorList>
    </citation>
    <scope>NUCLEOTIDE SEQUENCE</scope>
</reference>
<accession>A0A812T7J5</accession>
<evidence type="ECO:0000313" key="1">
    <source>
        <dbReference type="EMBL" id="CAE7509539.1"/>
    </source>
</evidence>
<dbReference type="AlphaFoldDB" id="A0A812T7J5"/>
<dbReference type="PANTHER" id="PTHR46104">
    <property type="entry name" value="GENE 9195-RELATED-RELATED"/>
    <property type="match status" value="1"/>
</dbReference>
<dbReference type="SMART" id="SM01411">
    <property type="entry name" value="Ephrin_rec_like"/>
    <property type="match status" value="2"/>
</dbReference>
<dbReference type="PANTHER" id="PTHR46104:SF1">
    <property type="entry name" value="GENE 9195-RELATED"/>
    <property type="match status" value="1"/>
</dbReference>
<organism evidence="1 2">
    <name type="scientific">Symbiodinium natans</name>
    <dbReference type="NCBI Taxonomy" id="878477"/>
    <lineage>
        <taxon>Eukaryota</taxon>
        <taxon>Sar</taxon>
        <taxon>Alveolata</taxon>
        <taxon>Dinophyceae</taxon>
        <taxon>Suessiales</taxon>
        <taxon>Symbiodiniaceae</taxon>
        <taxon>Symbiodinium</taxon>
    </lineage>
</organism>
<gene>
    <name evidence="1" type="ORF">SNAT2548_LOCUS28535</name>
</gene>
<dbReference type="Gene3D" id="2.10.50.10">
    <property type="entry name" value="Tumor Necrosis Factor Receptor, subunit A, domain 2"/>
    <property type="match status" value="1"/>
</dbReference>
<dbReference type="EMBL" id="CAJNDS010002520">
    <property type="protein sequence ID" value="CAE7509539.1"/>
    <property type="molecule type" value="Genomic_DNA"/>
</dbReference>
<name>A0A812T7J5_9DINO</name>